<dbReference type="STRING" id="1637975.AN957_08805"/>
<comment type="caution">
    <text evidence="2">The sequence shown here is derived from an EMBL/GenBank/DDBJ whole genome shotgun (WGS) entry which is preliminary data.</text>
</comment>
<accession>A0A0Q3VH39</accession>
<keyword evidence="3" id="KW-1185">Reference proteome</keyword>
<keyword evidence="1" id="KW-0472">Membrane</keyword>
<keyword evidence="1" id="KW-0812">Transmembrane</keyword>
<evidence type="ECO:0000256" key="1">
    <source>
        <dbReference type="SAM" id="Phobius"/>
    </source>
</evidence>
<dbReference type="RefSeq" id="WP_053475236.1">
    <property type="nucleotide sequence ID" value="NZ_CP041305.1"/>
</dbReference>
<dbReference type="EMBL" id="LJIX01000006">
    <property type="protein sequence ID" value="KQL18659.1"/>
    <property type="molecule type" value="Genomic_DNA"/>
</dbReference>
<evidence type="ECO:0000313" key="3">
    <source>
        <dbReference type="Proteomes" id="UP000050996"/>
    </source>
</evidence>
<dbReference type="Pfam" id="PF11151">
    <property type="entry name" value="DUF2929"/>
    <property type="match status" value="1"/>
</dbReference>
<proteinExistence type="predicted"/>
<evidence type="ECO:0008006" key="4">
    <source>
        <dbReference type="Google" id="ProtNLM"/>
    </source>
</evidence>
<reference evidence="2 3" key="1">
    <citation type="submission" date="2015-09" db="EMBL/GenBank/DDBJ databases">
        <title>Genome sequencing project for genomic taxonomy and phylogenomics of Bacillus-like bacteria.</title>
        <authorList>
            <person name="Liu B."/>
            <person name="Wang J."/>
            <person name="Zhu Y."/>
            <person name="Liu G."/>
            <person name="Chen Q."/>
            <person name="Chen Z."/>
            <person name="Lan J."/>
            <person name="Che J."/>
            <person name="Ge C."/>
            <person name="Shi H."/>
            <person name="Pan Z."/>
            <person name="Liu X."/>
        </authorList>
    </citation>
    <scope>NUCLEOTIDE SEQUENCE [LARGE SCALE GENOMIC DNA]</scope>
    <source>
        <strain evidence="2 3">FJAT-18043</strain>
    </source>
</reference>
<dbReference type="AlphaFoldDB" id="A0A0Q3VH39"/>
<gene>
    <name evidence="2" type="ORF">AN957_08805</name>
</gene>
<dbReference type="PATRIC" id="fig|1637975.4.peg.1518"/>
<dbReference type="InterPro" id="IPR021324">
    <property type="entry name" value="DUF2929"/>
</dbReference>
<feature type="transmembrane region" description="Helical" evidence="1">
    <location>
        <begin position="32"/>
        <end position="52"/>
    </location>
</feature>
<evidence type="ECO:0000313" key="2">
    <source>
        <dbReference type="EMBL" id="KQL18659.1"/>
    </source>
</evidence>
<keyword evidence="1" id="KW-1133">Transmembrane helix</keyword>
<organism evidence="2 3">
    <name type="scientific">Cytobacillus solani</name>
    <dbReference type="NCBI Taxonomy" id="1637975"/>
    <lineage>
        <taxon>Bacteria</taxon>
        <taxon>Bacillati</taxon>
        <taxon>Bacillota</taxon>
        <taxon>Bacilli</taxon>
        <taxon>Bacillales</taxon>
        <taxon>Bacillaceae</taxon>
        <taxon>Cytobacillus</taxon>
    </lineage>
</organism>
<sequence length="63" mass="7125">MRFFWTFFWTFLLVQMINYVVSSMIGTAFELKTGLILSVAATILIFIVAAIIPEGPSEKEAIH</sequence>
<protein>
    <recommendedName>
        <fullName evidence="4">DeoR faimly transcriptional regulator</fullName>
    </recommendedName>
</protein>
<dbReference type="Proteomes" id="UP000050996">
    <property type="component" value="Unassembled WGS sequence"/>
</dbReference>
<name>A0A0Q3VH39_9BACI</name>